<reference evidence="2" key="1">
    <citation type="journal article" date="2015" name="Nature">
        <title>Complex archaea that bridge the gap between prokaryotes and eukaryotes.</title>
        <authorList>
            <person name="Spang A."/>
            <person name="Saw J.H."/>
            <person name="Jorgensen S.L."/>
            <person name="Zaremba-Niedzwiedzka K."/>
            <person name="Martijn J."/>
            <person name="Lind A.E."/>
            <person name="van Eijk R."/>
            <person name="Schleper C."/>
            <person name="Guy L."/>
            <person name="Ettema T.J."/>
        </authorList>
    </citation>
    <scope>NUCLEOTIDE SEQUENCE</scope>
</reference>
<evidence type="ECO:0000313" key="2">
    <source>
        <dbReference type="EMBL" id="KKK77061.1"/>
    </source>
</evidence>
<dbReference type="EMBL" id="LAZR01055135">
    <property type="protein sequence ID" value="KKK77061.1"/>
    <property type="molecule type" value="Genomic_DNA"/>
</dbReference>
<evidence type="ECO:0000259" key="1">
    <source>
        <dbReference type="Pfam" id="PF07238"/>
    </source>
</evidence>
<gene>
    <name evidence="2" type="ORF">LCGC14_2857390</name>
</gene>
<name>A0A0F9AXL7_9ZZZZ</name>
<dbReference type="AlphaFoldDB" id="A0A0F9AXL7"/>
<protein>
    <recommendedName>
        <fullName evidence="1">PilZ domain-containing protein</fullName>
    </recommendedName>
</protein>
<sequence>MDDKRGDERKQITVTTTVRKALSGVGYEIMEFKSKDLCLGGIFISSEDLSLFDLGEELEILVDDEGQKYYAGQAKVARSARIVSPEGKLTESGYGLMFIAQDEEFREMIRRKLMPL</sequence>
<dbReference type="Pfam" id="PF07238">
    <property type="entry name" value="PilZ"/>
    <property type="match status" value="1"/>
</dbReference>
<dbReference type="InterPro" id="IPR009875">
    <property type="entry name" value="PilZ_domain"/>
</dbReference>
<accession>A0A0F9AXL7</accession>
<dbReference type="GO" id="GO:0035438">
    <property type="term" value="F:cyclic-di-GMP binding"/>
    <property type="evidence" value="ECO:0007669"/>
    <property type="project" value="InterPro"/>
</dbReference>
<proteinExistence type="predicted"/>
<dbReference type="Gene3D" id="2.40.10.220">
    <property type="entry name" value="predicted glycosyltransferase like domains"/>
    <property type="match status" value="1"/>
</dbReference>
<feature type="domain" description="PilZ" evidence="1">
    <location>
        <begin position="4"/>
        <end position="112"/>
    </location>
</feature>
<comment type="caution">
    <text evidence="2">The sequence shown here is derived from an EMBL/GenBank/DDBJ whole genome shotgun (WGS) entry which is preliminary data.</text>
</comment>
<organism evidence="2">
    <name type="scientific">marine sediment metagenome</name>
    <dbReference type="NCBI Taxonomy" id="412755"/>
    <lineage>
        <taxon>unclassified sequences</taxon>
        <taxon>metagenomes</taxon>
        <taxon>ecological metagenomes</taxon>
    </lineage>
</organism>